<sequence>MAAASWSFLGGEVTGDRHRSFEYMFEEQNYMAYFNLEANQRSPLFVPLNDYPRFQEISNEPNAYLSTLIIEAPGSDFNYQRIYKHPTMSFGLLPLKAFKRTLVVLTTYWAFSILC</sequence>
<evidence type="ECO:0000313" key="1">
    <source>
        <dbReference type="EMBL" id="MDN7124546.1"/>
    </source>
</evidence>
<gene>
    <name evidence="1" type="ORF">J6I90_06600</name>
    <name evidence="2" type="ORF">J6I92_04705</name>
</gene>
<protein>
    <submittedName>
        <fullName evidence="1">Uncharacterized protein</fullName>
    </submittedName>
</protein>
<accession>A0AAW7R178</accession>
<dbReference type="AlphaFoldDB" id="A0AAW7R178"/>
<proteinExistence type="predicted"/>
<dbReference type="Proteomes" id="UP001169491">
    <property type="component" value="Unassembled WGS sequence"/>
</dbReference>
<dbReference type="Proteomes" id="UP001169492">
    <property type="component" value="Unassembled WGS sequence"/>
</dbReference>
<evidence type="ECO:0000313" key="2">
    <source>
        <dbReference type="EMBL" id="MDN7129163.1"/>
    </source>
</evidence>
<comment type="caution">
    <text evidence="1">The sequence shown here is derived from an EMBL/GenBank/DDBJ whole genome shotgun (WGS) entry which is preliminary data.</text>
</comment>
<reference evidence="3 4" key="1">
    <citation type="submission" date="2021-03" db="EMBL/GenBank/DDBJ databases">
        <title>Pseudidiomarina terrestris, a new bacterium isolated from saline soil.</title>
        <authorList>
            <person name="Galisteo C."/>
            <person name="De La Haba R."/>
            <person name="Sanchez-Porro C."/>
            <person name="Ventosa A."/>
        </authorList>
    </citation>
    <scope>NUCLEOTIDE SEQUENCE [LARGE SCALE GENOMIC DNA]</scope>
    <source>
        <strain evidence="1 4">1APP75-32.1</strain>
        <strain evidence="3">1APR75-15</strain>
        <strain evidence="2">1ASR75-15</strain>
    </source>
</reference>
<organism evidence="1 4">
    <name type="scientific">Pseudidiomarina terrestris</name>
    <dbReference type="NCBI Taxonomy" id="2820060"/>
    <lineage>
        <taxon>Bacteria</taxon>
        <taxon>Pseudomonadati</taxon>
        <taxon>Pseudomonadota</taxon>
        <taxon>Gammaproteobacteria</taxon>
        <taxon>Alteromonadales</taxon>
        <taxon>Idiomarinaceae</taxon>
        <taxon>Pseudidiomarina</taxon>
    </lineage>
</organism>
<evidence type="ECO:0000313" key="3">
    <source>
        <dbReference type="Proteomes" id="UP001169491"/>
    </source>
</evidence>
<evidence type="ECO:0000313" key="4">
    <source>
        <dbReference type="Proteomes" id="UP001169492"/>
    </source>
</evidence>
<name>A0AAW7R178_9GAMM</name>
<dbReference type="EMBL" id="JAGGJB010000003">
    <property type="protein sequence ID" value="MDN7124546.1"/>
    <property type="molecule type" value="Genomic_DNA"/>
</dbReference>
<keyword evidence="3" id="KW-1185">Reference proteome</keyword>
<dbReference type="RefSeq" id="WP_301774494.1">
    <property type="nucleotide sequence ID" value="NZ_JAGGJB010000003.1"/>
</dbReference>
<dbReference type="EMBL" id="JAGGJC010000001">
    <property type="protein sequence ID" value="MDN7129163.1"/>
    <property type="molecule type" value="Genomic_DNA"/>
</dbReference>